<dbReference type="InterPro" id="IPR024554">
    <property type="entry name" value="LEC1-like_C"/>
</dbReference>
<organism evidence="4 5">
    <name type="scientific">Lobosporangium transversale</name>
    <dbReference type="NCBI Taxonomy" id="64571"/>
    <lineage>
        <taxon>Eukaryota</taxon>
        <taxon>Fungi</taxon>
        <taxon>Fungi incertae sedis</taxon>
        <taxon>Mucoromycota</taxon>
        <taxon>Mortierellomycotina</taxon>
        <taxon>Mortierellomycetes</taxon>
        <taxon>Mortierellales</taxon>
        <taxon>Mortierellaceae</taxon>
        <taxon>Lobosporangium</taxon>
    </lineage>
</organism>
<reference evidence="4 5" key="1">
    <citation type="submission" date="2016-07" db="EMBL/GenBank/DDBJ databases">
        <title>Pervasive Adenine N6-methylation of Active Genes in Fungi.</title>
        <authorList>
            <consortium name="DOE Joint Genome Institute"/>
            <person name="Mondo S.J."/>
            <person name="Dannebaum R.O."/>
            <person name="Kuo R.C."/>
            <person name="Labutti K."/>
            <person name="Haridas S."/>
            <person name="Kuo A."/>
            <person name="Salamov A."/>
            <person name="Ahrendt S.R."/>
            <person name="Lipzen A."/>
            <person name="Sullivan W."/>
            <person name="Andreopoulos W.B."/>
            <person name="Clum A."/>
            <person name="Lindquist E."/>
            <person name="Daum C."/>
            <person name="Ramamoorthy G.K."/>
            <person name="Gryganskyi A."/>
            <person name="Culley D."/>
            <person name="Magnuson J.K."/>
            <person name="James T.Y."/>
            <person name="O'Malley M.A."/>
            <person name="Stajich J.E."/>
            <person name="Spatafora J.W."/>
            <person name="Visel A."/>
            <person name="Grigoriev I.V."/>
        </authorList>
    </citation>
    <scope>NUCLEOTIDE SEQUENCE [LARGE SCALE GENOMIC DNA]</scope>
    <source>
        <strain evidence="4 5">NRRL 3116</strain>
    </source>
</reference>
<feature type="coiled-coil region" evidence="1">
    <location>
        <begin position="786"/>
        <end position="816"/>
    </location>
</feature>
<dbReference type="InterPro" id="IPR047168">
    <property type="entry name" value="LEC1-like"/>
</dbReference>
<dbReference type="FunCoup" id="A0A1Y2GTS4">
    <property type="interactions" value="18"/>
</dbReference>
<sequence length="932" mass="107047">MADISNNKSSMLTARQEHYLKKYLLGVLINREVEGLREDPYKTLPNLGGPFDPKNEHTQSTIPFLRHLFKSIVVPFPFLKDPSSKGELWPKLQLFIQEWTKLDGASNGVEREEMKRRKRLRNKAEKMVVLMYSMAVKTVKQREQEREHKYEQGGKEQELESNLAELQLSTTTEPITGPSLLIHGMRINVAGIRIIKEKRHVREHEHPEFLVSSMLTDGKEYVVARRHGHFRRLYIALGEEFPQYEFSLPPRKFSAKSGSSGARIAREKDRVSLRGYLHNLAKVSPEVVNSSIFIGFLTKEPIETLTTEEANDIRVRAALDKHRQEQQAKFDREVAKKVQELDSHMKQVKMDLLKPGGVSRLFSALGKYDKVENLPPLYQTVFEWGCMSLASTLYHVFSASDDATLNFTQLKRTHTLMPYKTMWGILKVSNPIAMMKGIMDLFLAQPFGRRSLMQRIISVNIQEEISEYKKNVTQLETVINDPGLCEKIKNYVYAPKAVIDSIFPDGDTRNKGLYDITDLGLVMDVLKSNTIQPSLQPTQIKRVWDAQQQLEKNEAEKERLIKQRQAFLEGEYDEDSDNSESEYSNSEGPDSSEAETSAQRSEKSRLKLSSSSNHRHQAQHQEQSNLIQLLQQLLVTQVRIRDKERMMGLIFQGVAGEIFKELISIFYEPLVQVYKSANIADSLMDVKDFVDELVKIVEQADVNDDEHGNSASISTLYLNLVKKHLPSFYKFVHSVHKQEDGLFRDLLEWVESILAFMRTGYAHPQVNEETNQEARVTIDLDTFLKAQIQESQCSELQKEAELLREYFSQVKDQKREKVRHMAGLDRASNDNSASDGDNDGGQSSVLSLQEQQDRERERIAKELRGMGVSQEDVEEFEMVNYNNHDDSDDDEEPERGQGDTLRLKAPKVPIIDTLQDPFVKLLDKALFQFARE</sequence>
<dbReference type="AlphaFoldDB" id="A0A1Y2GTS4"/>
<dbReference type="Pfam" id="PF12825">
    <property type="entry name" value="DUF3818"/>
    <property type="match status" value="1"/>
</dbReference>
<keyword evidence="5" id="KW-1185">Reference proteome</keyword>
<feature type="compositionally biased region" description="Low complexity" evidence="2">
    <location>
        <begin position="825"/>
        <end position="844"/>
    </location>
</feature>
<feature type="compositionally biased region" description="Acidic residues" evidence="2">
    <location>
        <begin position="570"/>
        <end position="580"/>
    </location>
</feature>
<dbReference type="PANTHER" id="PTHR47185:SF1">
    <property type="entry name" value="PX DOMAIN-CONTAINING PROTEIN YPR097W"/>
    <property type="match status" value="1"/>
</dbReference>
<dbReference type="STRING" id="64571.A0A1Y2GTS4"/>
<feature type="domain" description="PX" evidence="3">
    <location>
        <begin position="187"/>
        <end position="304"/>
    </location>
</feature>
<feature type="region of interest" description="Disordered" evidence="2">
    <location>
        <begin position="567"/>
        <end position="620"/>
    </location>
</feature>
<dbReference type="Proteomes" id="UP000193648">
    <property type="component" value="Unassembled WGS sequence"/>
</dbReference>
<dbReference type="PROSITE" id="PS50195">
    <property type="entry name" value="PX"/>
    <property type="match status" value="1"/>
</dbReference>
<proteinExistence type="predicted"/>
<evidence type="ECO:0000256" key="1">
    <source>
        <dbReference type="SAM" id="Coils"/>
    </source>
</evidence>
<evidence type="ECO:0000256" key="2">
    <source>
        <dbReference type="SAM" id="MobiDB-lite"/>
    </source>
</evidence>
<dbReference type="Gene3D" id="3.30.1520.10">
    <property type="entry name" value="Phox-like domain"/>
    <property type="match status" value="1"/>
</dbReference>
<dbReference type="InterPro" id="IPR036871">
    <property type="entry name" value="PX_dom_sf"/>
</dbReference>
<dbReference type="GO" id="GO:0035091">
    <property type="term" value="F:phosphatidylinositol binding"/>
    <property type="evidence" value="ECO:0007669"/>
    <property type="project" value="InterPro"/>
</dbReference>
<dbReference type="InterPro" id="IPR001683">
    <property type="entry name" value="PX_dom"/>
</dbReference>
<dbReference type="GeneID" id="33565390"/>
<feature type="region of interest" description="Disordered" evidence="2">
    <location>
        <begin position="880"/>
        <end position="903"/>
    </location>
</feature>
<evidence type="ECO:0000259" key="3">
    <source>
        <dbReference type="PROSITE" id="PS50195"/>
    </source>
</evidence>
<gene>
    <name evidence="4" type="ORF">BCR41DRAFT_349829</name>
</gene>
<keyword evidence="1" id="KW-0175">Coiled coil</keyword>
<dbReference type="RefSeq" id="XP_021883432.1">
    <property type="nucleotide sequence ID" value="XM_022023546.1"/>
</dbReference>
<dbReference type="EMBL" id="MCFF01000010">
    <property type="protein sequence ID" value="ORZ22878.1"/>
    <property type="molecule type" value="Genomic_DNA"/>
</dbReference>
<name>A0A1Y2GTS4_9FUNG</name>
<dbReference type="SUPFAM" id="SSF64268">
    <property type="entry name" value="PX domain"/>
    <property type="match status" value="1"/>
</dbReference>
<dbReference type="PANTHER" id="PTHR47185">
    <property type="entry name" value="PX DOMAIN-CONTAINING PROTEIN YPR097W"/>
    <property type="match status" value="1"/>
</dbReference>
<accession>A0A1Y2GTS4</accession>
<feature type="region of interest" description="Disordered" evidence="2">
    <location>
        <begin position="817"/>
        <end position="855"/>
    </location>
</feature>
<comment type="caution">
    <text evidence="4">The sequence shown here is derived from an EMBL/GenBank/DDBJ whole genome shotgun (WGS) entry which is preliminary data.</text>
</comment>
<dbReference type="InParanoid" id="A0A1Y2GTS4"/>
<evidence type="ECO:0000313" key="4">
    <source>
        <dbReference type="EMBL" id="ORZ22878.1"/>
    </source>
</evidence>
<dbReference type="OrthoDB" id="18320at2759"/>
<dbReference type="Pfam" id="PF00787">
    <property type="entry name" value="PX"/>
    <property type="match status" value="1"/>
</dbReference>
<dbReference type="Pfam" id="PF12828">
    <property type="entry name" value="PXB"/>
    <property type="match status" value="1"/>
</dbReference>
<dbReference type="InterPro" id="IPR024555">
    <property type="entry name" value="PX-associated"/>
</dbReference>
<evidence type="ECO:0000313" key="5">
    <source>
        <dbReference type="Proteomes" id="UP000193648"/>
    </source>
</evidence>
<protein>
    <recommendedName>
        <fullName evidence="3">PX domain-containing protein</fullName>
    </recommendedName>
</protein>